<dbReference type="EMBL" id="JASSOM010000084">
    <property type="protein sequence ID" value="MDK9365766.1"/>
    <property type="molecule type" value="Genomic_DNA"/>
</dbReference>
<name>A0AAP4FXX9_9ENTR</name>
<dbReference type="AlphaFoldDB" id="A0AAP4FXX9"/>
<protein>
    <recommendedName>
        <fullName evidence="3">AlpA family phage regulatory protein</fullName>
    </recommendedName>
</protein>
<accession>A0AAP4FXX9</accession>
<dbReference type="RefSeq" id="WP_285150317.1">
    <property type="nucleotide sequence ID" value="NZ_JASSOM010000084.1"/>
</dbReference>
<comment type="caution">
    <text evidence="1">The sequence shown here is derived from an EMBL/GenBank/DDBJ whole genome shotgun (WGS) entry which is preliminary data.</text>
</comment>
<evidence type="ECO:0000313" key="1">
    <source>
        <dbReference type="EMBL" id="MDK9365766.1"/>
    </source>
</evidence>
<proteinExistence type="predicted"/>
<evidence type="ECO:0008006" key="3">
    <source>
        <dbReference type="Google" id="ProtNLM"/>
    </source>
</evidence>
<reference evidence="1 2" key="1">
    <citation type="submission" date="2023-06" db="EMBL/GenBank/DDBJ databases">
        <title>Identification and characterization of antibiotic-resistant Gram-negative bacteria.</title>
        <authorList>
            <person name="Cho G.-S."/>
            <person name="Lee J."/>
            <person name="Tai E."/>
            <person name="Jeong S."/>
            <person name="Kim I."/>
            <person name="Kim B.-E."/>
            <person name="Jeong M.-I."/>
            <person name="Oh K.-K."/>
            <person name="Franz C.M.A.P."/>
        </authorList>
    </citation>
    <scope>NUCLEOTIDE SEQUENCE [LARGE SCALE GENOMIC DNA]</scope>
    <source>
        <strain evidence="1 2">V106_12</strain>
    </source>
</reference>
<dbReference type="Gene3D" id="1.10.238.160">
    <property type="match status" value="1"/>
</dbReference>
<sequence>MFILSISDLLGRVKQPDSISVENTTMPLSILQPHIPDDPLVDMKYFARAGGFSLSHGYDLLKRGEIAQPIRIGRSSRWRTSYVNAWIAEREKQSGTNQSVAKEA</sequence>
<gene>
    <name evidence="1" type="ORF">QQF32_21475</name>
</gene>
<dbReference type="Proteomes" id="UP001223214">
    <property type="component" value="Unassembled WGS sequence"/>
</dbReference>
<organism evidence="1 2">
    <name type="scientific">Lelliottia wanjuensis</name>
    <dbReference type="NCBI Taxonomy" id="3050585"/>
    <lineage>
        <taxon>Bacteria</taxon>
        <taxon>Pseudomonadati</taxon>
        <taxon>Pseudomonadota</taxon>
        <taxon>Gammaproteobacteria</taxon>
        <taxon>Enterobacterales</taxon>
        <taxon>Enterobacteriaceae</taxon>
        <taxon>Lelliottia</taxon>
    </lineage>
</organism>
<keyword evidence="2" id="KW-1185">Reference proteome</keyword>
<evidence type="ECO:0000313" key="2">
    <source>
        <dbReference type="Proteomes" id="UP001223214"/>
    </source>
</evidence>